<evidence type="ECO:0000313" key="2">
    <source>
        <dbReference type="EMBL" id="GGB15065.1"/>
    </source>
</evidence>
<keyword evidence="3" id="KW-1185">Reference proteome</keyword>
<dbReference type="RefSeq" id="WP_188935774.1">
    <property type="nucleotide sequence ID" value="NZ_BMJC01000005.1"/>
</dbReference>
<reference evidence="2" key="2">
    <citation type="submission" date="2020-09" db="EMBL/GenBank/DDBJ databases">
        <authorList>
            <person name="Sun Q."/>
            <person name="Zhou Y."/>
        </authorList>
    </citation>
    <scope>NUCLEOTIDE SEQUENCE</scope>
    <source>
        <strain evidence="2">CGMCC 1.15448</strain>
    </source>
</reference>
<name>A0A8J2UH50_9BACT</name>
<protein>
    <recommendedName>
        <fullName evidence="1">PIN domain-containing protein</fullName>
    </recommendedName>
</protein>
<feature type="domain" description="PIN" evidence="1">
    <location>
        <begin position="3"/>
        <end position="116"/>
    </location>
</feature>
<organism evidence="2 3">
    <name type="scientific">Puia dinghuensis</name>
    <dbReference type="NCBI Taxonomy" id="1792502"/>
    <lineage>
        <taxon>Bacteria</taxon>
        <taxon>Pseudomonadati</taxon>
        <taxon>Bacteroidota</taxon>
        <taxon>Chitinophagia</taxon>
        <taxon>Chitinophagales</taxon>
        <taxon>Chitinophagaceae</taxon>
        <taxon>Puia</taxon>
    </lineage>
</organism>
<dbReference type="InterPro" id="IPR002716">
    <property type="entry name" value="PIN_dom"/>
</dbReference>
<dbReference type="AlphaFoldDB" id="A0A8J2UH50"/>
<dbReference type="Gene3D" id="3.40.50.1010">
    <property type="entry name" value="5'-nuclease"/>
    <property type="match status" value="1"/>
</dbReference>
<accession>A0A8J2UH50</accession>
<gene>
    <name evidence="2" type="ORF">GCM10011511_43510</name>
</gene>
<dbReference type="Pfam" id="PF13470">
    <property type="entry name" value="PIN_3"/>
    <property type="match status" value="1"/>
</dbReference>
<evidence type="ECO:0000313" key="3">
    <source>
        <dbReference type="Proteomes" id="UP000607559"/>
    </source>
</evidence>
<dbReference type="EMBL" id="BMJC01000005">
    <property type="protein sequence ID" value="GGB15065.1"/>
    <property type="molecule type" value="Genomic_DNA"/>
</dbReference>
<comment type="caution">
    <text evidence="2">The sequence shown here is derived from an EMBL/GenBank/DDBJ whole genome shotgun (WGS) entry which is preliminary data.</text>
</comment>
<proteinExistence type="predicted"/>
<dbReference type="SUPFAM" id="SSF88723">
    <property type="entry name" value="PIN domain-like"/>
    <property type="match status" value="1"/>
</dbReference>
<dbReference type="InterPro" id="IPR029060">
    <property type="entry name" value="PIN-like_dom_sf"/>
</dbReference>
<dbReference type="Proteomes" id="UP000607559">
    <property type="component" value="Unassembled WGS sequence"/>
</dbReference>
<sequence length="141" mass="16279">MKAFVDANILVSVINKEYPLFPYTSRILSLGDKRHFRIYTSPICLAIAFYFAEKKYKAATAKERIQLLSMNIEITDTDTLTVRRAFADPAVLDLEDGLEYYSAREAGCSCIVTEDKNDFHFSEIEVLSTMEFYEKYMIRKA</sequence>
<reference evidence="2" key="1">
    <citation type="journal article" date="2014" name="Int. J. Syst. Evol. Microbiol.">
        <title>Complete genome sequence of Corynebacterium casei LMG S-19264T (=DSM 44701T), isolated from a smear-ripened cheese.</title>
        <authorList>
            <consortium name="US DOE Joint Genome Institute (JGI-PGF)"/>
            <person name="Walter F."/>
            <person name="Albersmeier A."/>
            <person name="Kalinowski J."/>
            <person name="Ruckert C."/>
        </authorList>
    </citation>
    <scope>NUCLEOTIDE SEQUENCE</scope>
    <source>
        <strain evidence="2">CGMCC 1.15448</strain>
    </source>
</reference>
<evidence type="ECO:0000259" key="1">
    <source>
        <dbReference type="Pfam" id="PF13470"/>
    </source>
</evidence>